<dbReference type="SUPFAM" id="SSF51735">
    <property type="entry name" value="NAD(P)-binding Rossmann-fold domains"/>
    <property type="match status" value="1"/>
</dbReference>
<dbReference type="EMBL" id="CP159256">
    <property type="protein sequence ID" value="XCG52142.1"/>
    <property type="molecule type" value="Genomic_DNA"/>
</dbReference>
<geneLocation type="plasmid" evidence="2">
    <name>pMk2240A</name>
</geneLocation>
<evidence type="ECO:0000313" key="2">
    <source>
        <dbReference type="EMBL" id="XCG52142.1"/>
    </source>
</evidence>
<dbReference type="Gene3D" id="3.40.50.720">
    <property type="entry name" value="NAD(P)-binding Rossmann-like Domain"/>
    <property type="match status" value="1"/>
</dbReference>
<reference evidence="2" key="1">
    <citation type="submission" date="2024-06" db="EMBL/GenBank/DDBJ databases">
        <title>Mesorhizobium karijinii sp. nov., a symbiont of the iconic Swainsona formosa from arid Australia.</title>
        <authorList>
            <person name="Hill Y.J."/>
            <person name="Watkin E.L.J."/>
            <person name="O'Hara G.W."/>
            <person name="Terpolilli J."/>
            <person name="Tye M.L."/>
            <person name="Kohlmeier M.G."/>
        </authorList>
    </citation>
    <scope>NUCLEOTIDE SEQUENCE</scope>
    <source>
        <strain evidence="2">WSM2240</strain>
        <plasmid evidence="2">pMk2240A</plasmid>
    </source>
</reference>
<protein>
    <submittedName>
        <fullName evidence="2">Uncharacterized protein</fullName>
    </submittedName>
</protein>
<organism evidence="2">
    <name type="scientific">Mesorhizobium sp. WSM2240</name>
    <dbReference type="NCBI Taxonomy" id="3228851"/>
    <lineage>
        <taxon>Bacteria</taxon>
        <taxon>Pseudomonadati</taxon>
        <taxon>Pseudomonadota</taxon>
        <taxon>Alphaproteobacteria</taxon>
        <taxon>Hyphomicrobiales</taxon>
        <taxon>Phyllobacteriaceae</taxon>
        <taxon>Mesorhizobium</taxon>
    </lineage>
</organism>
<dbReference type="AlphaFoldDB" id="A0AAU8D1M4"/>
<name>A0AAU8D1M4_9HYPH</name>
<accession>A0AAU8D1M4</accession>
<keyword evidence="2" id="KW-0614">Plasmid</keyword>
<dbReference type="RefSeq" id="WP_353646350.1">
    <property type="nucleotide sequence ID" value="NZ_CP159256.1"/>
</dbReference>
<dbReference type="InterPro" id="IPR036291">
    <property type="entry name" value="NAD(P)-bd_dom_sf"/>
</dbReference>
<evidence type="ECO:0000256" key="1">
    <source>
        <dbReference type="SAM" id="MobiDB-lite"/>
    </source>
</evidence>
<proteinExistence type="predicted"/>
<gene>
    <name evidence="2" type="ORF">ABVK50_32095</name>
</gene>
<sequence>MADTPYALPLRNRRSLLSVEALAAAAVDLLRMAQIRQIYLASDRYPVSTDEIFTAFRAGLDRPARLLPVPAGLLKEAARLAGRGEDWQGLFAEQICDSSALADDGWRQTEDPRPGLADAARDFQKSKS</sequence>
<feature type="region of interest" description="Disordered" evidence="1">
    <location>
        <begin position="104"/>
        <end position="128"/>
    </location>
</feature>